<organism evidence="1 2">
    <name type="scientific">Galerina marginata (strain CBS 339.88)</name>
    <dbReference type="NCBI Taxonomy" id="685588"/>
    <lineage>
        <taxon>Eukaryota</taxon>
        <taxon>Fungi</taxon>
        <taxon>Dikarya</taxon>
        <taxon>Basidiomycota</taxon>
        <taxon>Agaricomycotina</taxon>
        <taxon>Agaricomycetes</taxon>
        <taxon>Agaricomycetidae</taxon>
        <taxon>Agaricales</taxon>
        <taxon>Agaricineae</taxon>
        <taxon>Strophariaceae</taxon>
        <taxon>Galerina</taxon>
    </lineage>
</organism>
<dbReference type="OrthoDB" id="3197409at2759"/>
<name>A0A067SB58_GALM3</name>
<evidence type="ECO:0000313" key="2">
    <source>
        <dbReference type="Proteomes" id="UP000027222"/>
    </source>
</evidence>
<protein>
    <recommendedName>
        <fullName evidence="3">NTF2 domain-containing protein</fullName>
    </recommendedName>
</protein>
<accession>A0A067SB58</accession>
<dbReference type="EMBL" id="KL142417">
    <property type="protein sequence ID" value="KDR67202.1"/>
    <property type="molecule type" value="Genomic_DNA"/>
</dbReference>
<proteinExistence type="predicted"/>
<dbReference type="HOGENOM" id="CLU_110827_0_0_1"/>
<evidence type="ECO:0000313" key="1">
    <source>
        <dbReference type="EMBL" id="KDR67202.1"/>
    </source>
</evidence>
<reference evidence="2" key="1">
    <citation type="journal article" date="2014" name="Proc. Natl. Acad. Sci. U.S.A.">
        <title>Extensive sampling of basidiomycete genomes demonstrates inadequacy of the white-rot/brown-rot paradigm for wood decay fungi.</title>
        <authorList>
            <person name="Riley R."/>
            <person name="Salamov A.A."/>
            <person name="Brown D.W."/>
            <person name="Nagy L.G."/>
            <person name="Floudas D."/>
            <person name="Held B.W."/>
            <person name="Levasseur A."/>
            <person name="Lombard V."/>
            <person name="Morin E."/>
            <person name="Otillar R."/>
            <person name="Lindquist E.A."/>
            <person name="Sun H."/>
            <person name="LaButti K.M."/>
            <person name="Schmutz J."/>
            <person name="Jabbour D."/>
            <person name="Luo H."/>
            <person name="Baker S.E."/>
            <person name="Pisabarro A.G."/>
            <person name="Walton J.D."/>
            <person name="Blanchette R.A."/>
            <person name="Henrissat B."/>
            <person name="Martin F."/>
            <person name="Cullen D."/>
            <person name="Hibbett D.S."/>
            <person name="Grigoriev I.V."/>
        </authorList>
    </citation>
    <scope>NUCLEOTIDE SEQUENCE [LARGE SCALE GENOMIC DNA]</scope>
    <source>
        <strain evidence="2">CBS 339.88</strain>
    </source>
</reference>
<dbReference type="Proteomes" id="UP000027222">
    <property type="component" value="Unassembled WGS sequence"/>
</dbReference>
<evidence type="ECO:0008006" key="3">
    <source>
        <dbReference type="Google" id="ProtNLM"/>
    </source>
</evidence>
<dbReference type="AlphaFoldDB" id="A0A067SB58"/>
<keyword evidence="2" id="KW-1185">Reference proteome</keyword>
<gene>
    <name evidence="1" type="ORF">GALMADRAFT_80058</name>
</gene>
<sequence>MALPDQTASQWLQGAFTSLYESAPPAEVSDFEALFLFTFSEEAEIILNHEKVPLETFQLGLSKANFAISRASVEWKEVIEVPPKDGGTDPEVIVAGFFVVTRSMKFRIRAGPAQRLSYNSFSAKFAGPPDAEGSRRRIAQLVITTLDVAAPIHLQGIPHAESANQGIDPALLQKRMEL</sequence>